<feature type="region of interest" description="Disordered" evidence="1">
    <location>
        <begin position="1"/>
        <end position="25"/>
    </location>
</feature>
<evidence type="ECO:0008006" key="4">
    <source>
        <dbReference type="Google" id="ProtNLM"/>
    </source>
</evidence>
<comment type="caution">
    <text evidence="2">The sequence shown here is derived from an EMBL/GenBank/DDBJ whole genome shotgun (WGS) entry which is preliminary data.</text>
</comment>
<sequence length="514" mass="57852">MRRLQNSKEPGMCVSTPQPPAVHSPVTNPPPAHALRPEQRQRLALHALAGTQPISTLARHTHVSRKFVYRQQDLAREALNNAFDPPPTDASVLFHLPITKRWIEQFTLGLVLIGHCPLRGVVELFCDFFDHEISLGTVHNIVHSAVESARHHNTRYDLSPVRIGAHDQIFQHGQPVLVGVDVASTFCYVRSLEEHRDADTWGVRLLELQDHGLRPDATIADGGRGLRAGQALAWPDTPCRGDVFHALRDLGQLVRFLDNRAYGVIGAGDQQQRRMTRAKRHGRGNTQSKRLALVRQEQDRAITLADDVSVLIGWLRDDTFAVAGPDHPTRGQLFDFVVAELESREPRCPHRIGPVVRALRNQRDDLLAFVAALDEQLAAVAKEYEVSPASVRELLEVSALDGRCPATWPRDAELRRRLGARYWSLQNAVADVASQTVRASSVIENLNSRLRGYFFLRRHLGGAYLDLLRFFLNHRRFGRSEHPERVGKSPAQLLTGCSHPHWVELLGYQPFKRN</sequence>
<evidence type="ECO:0000313" key="3">
    <source>
        <dbReference type="Proteomes" id="UP001272242"/>
    </source>
</evidence>
<gene>
    <name evidence="2" type="ORF">R5W23_006158</name>
</gene>
<keyword evidence="3" id="KW-1185">Reference proteome</keyword>
<accession>A0ABU5EVH2</accession>
<name>A0ABU5EVH2_9BACT</name>
<dbReference type="Proteomes" id="UP001272242">
    <property type="component" value="Unassembled WGS sequence"/>
</dbReference>
<evidence type="ECO:0000313" key="2">
    <source>
        <dbReference type="EMBL" id="MDY3558968.1"/>
    </source>
</evidence>
<evidence type="ECO:0000256" key="1">
    <source>
        <dbReference type="SAM" id="MobiDB-lite"/>
    </source>
</evidence>
<reference evidence="3" key="1">
    <citation type="journal article" date="2023" name="Mar. Drugs">
        <title>Gemmata algarum, a Novel Planctomycete Isolated from an Algal Mat, Displays Antimicrobial Activity.</title>
        <authorList>
            <person name="Kumar G."/>
            <person name="Kallscheuer N."/>
            <person name="Kashif M."/>
            <person name="Ahamad S."/>
            <person name="Jagadeeshwari U."/>
            <person name="Pannikurungottu S."/>
            <person name="Haufschild T."/>
            <person name="Kabuu M."/>
            <person name="Sasikala C."/>
            <person name="Jogler C."/>
            <person name="Ramana C."/>
        </authorList>
    </citation>
    <scope>NUCLEOTIDE SEQUENCE [LARGE SCALE GENOMIC DNA]</scope>
    <source>
        <strain evidence="3">JC673</strain>
    </source>
</reference>
<proteinExistence type="predicted"/>
<organism evidence="2 3">
    <name type="scientific">Gemmata algarum</name>
    <dbReference type="NCBI Taxonomy" id="2975278"/>
    <lineage>
        <taxon>Bacteria</taxon>
        <taxon>Pseudomonadati</taxon>
        <taxon>Planctomycetota</taxon>
        <taxon>Planctomycetia</taxon>
        <taxon>Gemmatales</taxon>
        <taxon>Gemmataceae</taxon>
        <taxon>Gemmata</taxon>
    </lineage>
</organism>
<dbReference type="EMBL" id="JAXBLV010000070">
    <property type="protein sequence ID" value="MDY3558968.1"/>
    <property type="molecule type" value="Genomic_DNA"/>
</dbReference>
<dbReference type="RefSeq" id="WP_320685817.1">
    <property type="nucleotide sequence ID" value="NZ_JAXBLV010000070.1"/>
</dbReference>
<protein>
    <recommendedName>
        <fullName evidence="4">Transposase</fullName>
    </recommendedName>
</protein>